<dbReference type="EMBL" id="CP001848">
    <property type="protein sequence ID" value="ADB15441.1"/>
    <property type="molecule type" value="Genomic_DNA"/>
</dbReference>
<keyword evidence="3" id="KW-1185">Reference proteome</keyword>
<evidence type="ECO:0000256" key="1">
    <source>
        <dbReference type="SAM" id="Phobius"/>
    </source>
</evidence>
<name>D2R5I2_PIRSD</name>
<keyword evidence="1" id="KW-0812">Transmembrane</keyword>
<accession>D2R5I2</accession>
<dbReference type="Proteomes" id="UP000001887">
    <property type="component" value="Chromosome"/>
</dbReference>
<sequence length="379" mass="41606">MARRFRLFEKKRGDRRTGSNLVGSVSEALFFSGIFLLGVLSLSALLATKFIDESPFVTVRIPTPGFGFWLMILVLTSFVILGASGLIWTVLRIGVSAERRSAMARSAEGINPLEDVAPRHRDFPTVPPHDGLTNSPGIELAYRLPPSQSPGWRLLATTLFALAATGVGSILTVLAVKSFVDHKPEWLLSLFLLPFWGVAGGSLYFLIRLIRIHTGMGPTTIEISDHPLIPGREYQVSLSQHGHIDVRKLQLVLRCEEDVTYRQGTDLRSESRVVHEHTLLVAENIKIVPSEAYQQTCLLAIPSDAMHSFESPHAAVHWRLVVKGLVEGWPPFQRGFAIVVHPGEATQRAEQQLQQEPLSLMVPASVSAAPLPSTAGARA</sequence>
<keyword evidence="1" id="KW-1133">Transmembrane helix</keyword>
<dbReference type="STRING" id="530564.Psta_0755"/>
<protein>
    <submittedName>
        <fullName evidence="2">Uncharacterized protein</fullName>
    </submittedName>
</protein>
<dbReference type="KEGG" id="psl:Psta_0755"/>
<organism evidence="2 3">
    <name type="scientific">Pirellula staleyi (strain ATCC 27377 / DSM 6068 / ICPB 4128)</name>
    <name type="common">Pirella staleyi</name>
    <dbReference type="NCBI Taxonomy" id="530564"/>
    <lineage>
        <taxon>Bacteria</taxon>
        <taxon>Pseudomonadati</taxon>
        <taxon>Planctomycetota</taxon>
        <taxon>Planctomycetia</taxon>
        <taxon>Pirellulales</taxon>
        <taxon>Pirellulaceae</taxon>
        <taxon>Pirellula</taxon>
    </lineage>
</organism>
<gene>
    <name evidence="2" type="ordered locus">Psta_0755</name>
</gene>
<feature type="transmembrane region" description="Helical" evidence="1">
    <location>
        <begin position="66"/>
        <end position="91"/>
    </location>
</feature>
<dbReference type="AlphaFoldDB" id="D2R5I2"/>
<proteinExistence type="predicted"/>
<keyword evidence="1" id="KW-0472">Membrane</keyword>
<feature type="transmembrane region" description="Helical" evidence="1">
    <location>
        <begin position="152"/>
        <end position="174"/>
    </location>
</feature>
<feature type="transmembrane region" description="Helical" evidence="1">
    <location>
        <begin position="186"/>
        <end position="207"/>
    </location>
</feature>
<evidence type="ECO:0000313" key="3">
    <source>
        <dbReference type="Proteomes" id="UP000001887"/>
    </source>
</evidence>
<dbReference type="OrthoDB" id="239334at2"/>
<feature type="transmembrane region" description="Helical" evidence="1">
    <location>
        <begin position="21"/>
        <end position="46"/>
    </location>
</feature>
<evidence type="ECO:0000313" key="2">
    <source>
        <dbReference type="EMBL" id="ADB15441.1"/>
    </source>
</evidence>
<reference evidence="2 3" key="1">
    <citation type="journal article" date="2009" name="Stand. Genomic Sci.">
        <title>Complete genome sequence of Pirellula staleyi type strain (ATCC 27377).</title>
        <authorList>
            <person name="Clum A."/>
            <person name="Tindall B.J."/>
            <person name="Sikorski J."/>
            <person name="Ivanova N."/>
            <person name="Mavrommatis K."/>
            <person name="Lucas S."/>
            <person name="Glavina del Rio T."/>
            <person name="Nolan M."/>
            <person name="Chen F."/>
            <person name="Tice H."/>
            <person name="Pitluck S."/>
            <person name="Cheng J.F."/>
            <person name="Chertkov O."/>
            <person name="Brettin T."/>
            <person name="Han C."/>
            <person name="Detter J.C."/>
            <person name="Kuske C."/>
            <person name="Bruce D."/>
            <person name="Goodwin L."/>
            <person name="Ovchinikova G."/>
            <person name="Pati A."/>
            <person name="Mikhailova N."/>
            <person name="Chen A."/>
            <person name="Palaniappan K."/>
            <person name="Land M."/>
            <person name="Hauser L."/>
            <person name="Chang Y.J."/>
            <person name="Jeffries C.D."/>
            <person name="Chain P."/>
            <person name="Rohde M."/>
            <person name="Goker M."/>
            <person name="Bristow J."/>
            <person name="Eisen J.A."/>
            <person name="Markowitz V."/>
            <person name="Hugenholtz P."/>
            <person name="Kyrpides N.C."/>
            <person name="Klenk H.P."/>
            <person name="Lapidus A."/>
        </authorList>
    </citation>
    <scope>NUCLEOTIDE SEQUENCE [LARGE SCALE GENOMIC DNA]</scope>
    <source>
        <strain evidence="3">ATCC 27377 / DSM 6068 / ICPB 4128</strain>
    </source>
</reference>
<dbReference type="HOGENOM" id="CLU_729284_0_0_0"/>
<dbReference type="eggNOG" id="ENOG503130V">
    <property type="taxonomic scope" value="Bacteria"/>
</dbReference>